<gene>
    <name evidence="1" type="ORF">POL25_42500</name>
</gene>
<reference evidence="1 2" key="1">
    <citation type="submission" date="2022-11" db="EMBL/GenBank/DDBJ databases">
        <title>Minimal conservation of predation-associated metabolite biosynthetic gene clusters underscores biosynthetic potential of Myxococcota including descriptions for ten novel species: Archangium lansinium sp. nov., Myxococcus landrumus sp. nov., Nannocystis bai.</title>
        <authorList>
            <person name="Ahearne A."/>
            <person name="Stevens C."/>
            <person name="Dowd S."/>
        </authorList>
    </citation>
    <scope>NUCLEOTIDE SEQUENCE [LARGE SCALE GENOMIC DNA]</scope>
    <source>
        <strain evidence="1 2">BB15-2</strain>
    </source>
</reference>
<proteinExistence type="predicted"/>
<evidence type="ECO:0000313" key="2">
    <source>
        <dbReference type="Proteomes" id="UP001221686"/>
    </source>
</evidence>
<evidence type="ECO:0000313" key="1">
    <source>
        <dbReference type="EMBL" id="MDC0723630.1"/>
    </source>
</evidence>
<dbReference type="EMBL" id="JAQNDL010000005">
    <property type="protein sequence ID" value="MDC0723630.1"/>
    <property type="molecule type" value="Genomic_DNA"/>
</dbReference>
<sequence>MVEPSPCCKPLLCGDPAIEACVCTVDASCCQGQWTSACVALVSELGCGSCPPPEGPCCEVGVGPGCTEDPVESCVCAQLPDCCAGVWGPECVAAVDTLACGTCQEPPKGECCEAHAGGGCLDGAVESCVCEQLPGCCDGAWGPECVTAVDSLGCGFCEGPPKGECCEANPTPGCLDPGVEACVCGLQGTCCIDAWGPECVAAVDSFGCGFCEGPPKGECCEANPTPGCVDPLVEACVCNMAPDCCFGPWSDACVAMVDQAGCGACQVEQGLCCEAHAGAGCDEPAVEACVCAQAPACCEQQWDASCVELVDSVGCGLCEAQPGECCVAGEGPGCVDAEVQACVCEVDASCCDTQWTEACVALVESQACGTCGAPQDLCCEPLDTPSCEDPAISACVCAQDPFCCNVEWDELCVSEVETLGCGMCVEPPVDTGCCAPHDSPSCDDAAVSACVCAQDGFCCNVEWDGQCVAEVESFGCGMCG</sequence>
<keyword evidence="2" id="KW-1185">Reference proteome</keyword>
<comment type="caution">
    <text evidence="1">The sequence shown here is derived from an EMBL/GenBank/DDBJ whole genome shotgun (WGS) entry which is preliminary data.</text>
</comment>
<dbReference type="Proteomes" id="UP001221686">
    <property type="component" value="Unassembled WGS sequence"/>
</dbReference>
<dbReference type="RefSeq" id="WP_272092174.1">
    <property type="nucleotide sequence ID" value="NZ_JAQNDL010000005.1"/>
</dbReference>
<name>A0ABT5EDJ6_9BACT</name>
<accession>A0ABT5EDJ6</accession>
<organism evidence="1 2">
    <name type="scientific">Nannocystis bainbridge</name>
    <dbReference type="NCBI Taxonomy" id="2995303"/>
    <lineage>
        <taxon>Bacteria</taxon>
        <taxon>Pseudomonadati</taxon>
        <taxon>Myxococcota</taxon>
        <taxon>Polyangia</taxon>
        <taxon>Nannocystales</taxon>
        <taxon>Nannocystaceae</taxon>
        <taxon>Nannocystis</taxon>
    </lineage>
</organism>
<protein>
    <submittedName>
        <fullName evidence="1">Uncharacterized protein</fullName>
    </submittedName>
</protein>